<dbReference type="EMBL" id="LN483142">
    <property type="protein sequence ID" value="CED83079.1"/>
    <property type="molecule type" value="Genomic_DNA"/>
</dbReference>
<evidence type="ECO:0000256" key="2">
    <source>
        <dbReference type="SAM" id="SignalP"/>
    </source>
</evidence>
<sequence length="259" mass="27255">MYILSVLLSCLLIPASVIGKGVLISHFNINTPSSSSPWVLGATNALTWEFSKTSVLQFDVELVRLSGNGILFVAKNVPINAKKAVIDVQGIPPGDDYYAIFLDSYDGSMYSRSSKFSILANNTASTTVHDATITMTITGSPNPIRLFETTFPALQTLTSSGTDLAGQVGAYVVPGSRHTATTTSSETSYTHTPTPTPTPTSTSSSQDSSEVTSRGVNNGKRAELSYSVVSSAEKTFGNNAVISVLGVLVGGAVGFWNLN</sequence>
<feature type="chain" id="PRO_5002522021" description="Ser-Thr-rich glycosyl-phosphatidyl-inositol-anchored membrane family" evidence="2">
    <location>
        <begin position="20"/>
        <end position="259"/>
    </location>
</feature>
<protein>
    <recommendedName>
        <fullName evidence="4">Ser-Thr-rich glycosyl-phosphatidyl-inositol-anchored membrane family</fullName>
    </recommendedName>
</protein>
<feature type="compositionally biased region" description="Low complexity" evidence="1">
    <location>
        <begin position="179"/>
        <end position="213"/>
    </location>
</feature>
<feature type="region of interest" description="Disordered" evidence="1">
    <location>
        <begin position="177"/>
        <end position="218"/>
    </location>
</feature>
<accession>A0A0F7SQU9</accession>
<name>A0A0F7SQU9_PHARH</name>
<organism evidence="3">
    <name type="scientific">Phaffia rhodozyma</name>
    <name type="common">Yeast</name>
    <name type="synonym">Xanthophyllomyces dendrorhous</name>
    <dbReference type="NCBI Taxonomy" id="264483"/>
    <lineage>
        <taxon>Eukaryota</taxon>
        <taxon>Fungi</taxon>
        <taxon>Dikarya</taxon>
        <taxon>Basidiomycota</taxon>
        <taxon>Agaricomycotina</taxon>
        <taxon>Tremellomycetes</taxon>
        <taxon>Cystofilobasidiales</taxon>
        <taxon>Mrakiaceae</taxon>
        <taxon>Phaffia</taxon>
    </lineage>
</organism>
<evidence type="ECO:0000256" key="1">
    <source>
        <dbReference type="SAM" id="MobiDB-lite"/>
    </source>
</evidence>
<dbReference type="AlphaFoldDB" id="A0A0F7SQU9"/>
<reference evidence="3" key="1">
    <citation type="submission" date="2014-08" db="EMBL/GenBank/DDBJ databases">
        <authorList>
            <person name="Sharma Rahul"/>
            <person name="Thines Marco"/>
        </authorList>
    </citation>
    <scope>NUCLEOTIDE SEQUENCE</scope>
</reference>
<feature type="signal peptide" evidence="2">
    <location>
        <begin position="1"/>
        <end position="19"/>
    </location>
</feature>
<evidence type="ECO:0008006" key="4">
    <source>
        <dbReference type="Google" id="ProtNLM"/>
    </source>
</evidence>
<proteinExistence type="predicted"/>
<evidence type="ECO:0000313" key="3">
    <source>
        <dbReference type="EMBL" id="CED83079.1"/>
    </source>
</evidence>
<keyword evidence="2" id="KW-0732">Signal</keyword>